<evidence type="ECO:0000313" key="2">
    <source>
        <dbReference type="Proteomes" id="UP000593915"/>
    </source>
</evidence>
<dbReference type="Proteomes" id="UP000593915">
    <property type="component" value="Chromosome"/>
</dbReference>
<reference evidence="1 2" key="1">
    <citation type="submission" date="2020-09" db="EMBL/GenBank/DDBJ databases">
        <title>Characterization of Treponema spp. from bovine digital dermatitis in Korea.</title>
        <authorList>
            <person name="Espiritu H.M."/>
            <person name="Cho Y.I."/>
            <person name="Mamuad L."/>
        </authorList>
    </citation>
    <scope>NUCLEOTIDE SEQUENCE [LARGE SCALE GENOMIC DNA]</scope>
    <source>
        <strain evidence="1 2">KS1</strain>
    </source>
</reference>
<dbReference type="AlphaFoldDB" id="A0A7S6WN76"/>
<sequence length="132" mass="16145">MLFAQLSVSGFRNKNVFFNDFNCIFNFFVSYYKKYKAEQEVPINSEIKEEDYQEIQEYISKTYNIDIHEILFTLIKNPNNKNLIRFELKLENNSQEKNIKFDDKKKNEITFYITEKEFELQNKYKAEFFTCF</sequence>
<dbReference type="RefSeq" id="WP_194075758.1">
    <property type="nucleotide sequence ID" value="NZ_CP061839.1"/>
</dbReference>
<protein>
    <submittedName>
        <fullName evidence="1">Uncharacterized protein</fullName>
    </submittedName>
</protein>
<name>A0A7S6WN76_9SPIR</name>
<accession>A0A7S6WN76</accession>
<proteinExistence type="predicted"/>
<dbReference type="EMBL" id="CP061839">
    <property type="protein sequence ID" value="QOW60162.1"/>
    <property type="molecule type" value="Genomic_DNA"/>
</dbReference>
<gene>
    <name evidence="1" type="ORF">IFE08_09980</name>
</gene>
<evidence type="ECO:0000313" key="1">
    <source>
        <dbReference type="EMBL" id="QOW60162.1"/>
    </source>
</evidence>
<organism evidence="1 2">
    <name type="scientific">Treponema pedis</name>
    <dbReference type="NCBI Taxonomy" id="409322"/>
    <lineage>
        <taxon>Bacteria</taxon>
        <taxon>Pseudomonadati</taxon>
        <taxon>Spirochaetota</taxon>
        <taxon>Spirochaetia</taxon>
        <taxon>Spirochaetales</taxon>
        <taxon>Treponemataceae</taxon>
        <taxon>Treponema</taxon>
    </lineage>
</organism>